<feature type="region of interest" description="Disordered" evidence="1">
    <location>
        <begin position="663"/>
        <end position="735"/>
    </location>
</feature>
<feature type="region of interest" description="Disordered" evidence="1">
    <location>
        <begin position="232"/>
        <end position="297"/>
    </location>
</feature>
<dbReference type="HOGENOM" id="CLU_400684_0_0_1"/>
<evidence type="ECO:0000313" key="3">
    <source>
        <dbReference type="Proteomes" id="UP000006174"/>
    </source>
</evidence>
<evidence type="ECO:0000313" key="2">
    <source>
        <dbReference type="EMBL" id="CCF54013.1"/>
    </source>
</evidence>
<feature type="compositionally biased region" description="Low complexity" evidence="1">
    <location>
        <begin position="172"/>
        <end position="182"/>
    </location>
</feature>
<dbReference type="OMA" id="PGAINWN"/>
<feature type="compositionally biased region" description="Polar residues" evidence="1">
    <location>
        <begin position="388"/>
        <end position="401"/>
    </location>
</feature>
<feature type="compositionally biased region" description="Low complexity" evidence="1">
    <location>
        <begin position="663"/>
        <end position="693"/>
    </location>
</feature>
<feature type="compositionally biased region" description="Basic and acidic residues" evidence="1">
    <location>
        <begin position="457"/>
        <end position="466"/>
    </location>
</feature>
<sequence length="735" mass="77030">MHTLPAASVVGHDFLGNHIGELLIRQPVERNAPPPRTNQTSSSGGIVGAPDANAGRRSSIASQHTASVSSALSKFTHGGSATLALDSFLSVGAITPLGTSTDPIASLAHASQSSSKPSSAGSRSGSADVDVLIHLDHLPLARTRHASEGGSTSPRVGFITSFGAKSRRSAGSRRAPSEAGSSGYFGNPSSRMSTASMSPMEQQPEAITWNLPFRDHHQSFAQAIEQIDTLNPNLSQHSHSSDAASLQHSKPTTSFSSVEEEVATPTTSNGGREARVHSTSTKSQSFSATGSAQPVRQRITRAATESTLDPIGQVQKLVKSPGVSAGPSACGLSHSNSMGAGTSAPRGHRKMPSLIPKGDDERTFCFVESPSSSSEAEMDDAAAVQEPQVATDTSLTSQDAQASLKPAQPTSDHSDSSDSYKHIVEVQYSVHRRASSRAQHTSRTSTSTSSGTSSDAQHQEKQDEQKSTSTTTTPVDRDQDTPLVSLFPFKPFSVAAQNGLSRPARKLRIKPNMQSRPSLLEKTMEDMRRTSRQAQAATANGVPAQTRSPAVTPSASEKAPELAATSKEAGERYDPVAYGSEQRTFRIQSPSSAAQAGAPGFPFAAISSEATNGERKEHPASFARTSDWAREQNRLASSPPANDQGVSRSGYLDLQGSCASLPSAQASLPAPMPLLRNHTASHSSSSTDSPSLLDTRELLSPPETAISTPELESPPLLNKAALGSSSGRRSSPLSS</sequence>
<proteinExistence type="predicted"/>
<dbReference type="Proteomes" id="UP000006174">
    <property type="component" value="Unassembled WGS sequence"/>
</dbReference>
<dbReference type="EMBL" id="CAGI01000187">
    <property type="protein sequence ID" value="CCF54013.1"/>
    <property type="molecule type" value="Genomic_DNA"/>
</dbReference>
<name>I2G4C0_USTHO</name>
<feature type="compositionally biased region" description="Low complexity" evidence="1">
    <location>
        <begin position="722"/>
        <end position="735"/>
    </location>
</feature>
<feature type="compositionally biased region" description="Polar residues" evidence="1">
    <location>
        <begin position="232"/>
        <end position="257"/>
    </location>
</feature>
<feature type="compositionally biased region" description="Basic and acidic residues" evidence="1">
    <location>
        <begin position="412"/>
        <end position="424"/>
    </location>
</feature>
<feature type="region of interest" description="Disordered" evidence="1">
    <location>
        <begin position="143"/>
        <end position="202"/>
    </location>
</feature>
<keyword evidence="3" id="KW-1185">Reference proteome</keyword>
<feature type="compositionally biased region" description="Polar residues" evidence="1">
    <location>
        <begin position="187"/>
        <end position="201"/>
    </location>
</feature>
<feature type="compositionally biased region" description="Polar residues" evidence="1">
    <location>
        <begin position="634"/>
        <end position="647"/>
    </location>
</feature>
<comment type="caution">
    <text evidence="2">The sequence shown here is derived from an EMBL/GenBank/DDBJ whole genome shotgun (WGS) entry which is preliminary data.</text>
</comment>
<feature type="region of interest" description="Disordered" evidence="1">
    <location>
        <begin position="29"/>
        <end position="61"/>
    </location>
</feature>
<organism evidence="2 3">
    <name type="scientific">Ustilago hordei</name>
    <name type="common">Barley covered smut fungus</name>
    <dbReference type="NCBI Taxonomy" id="120017"/>
    <lineage>
        <taxon>Eukaryota</taxon>
        <taxon>Fungi</taxon>
        <taxon>Dikarya</taxon>
        <taxon>Basidiomycota</taxon>
        <taxon>Ustilaginomycotina</taxon>
        <taxon>Ustilaginomycetes</taxon>
        <taxon>Ustilaginales</taxon>
        <taxon>Ustilaginaceae</taxon>
        <taxon>Ustilago</taxon>
    </lineage>
</organism>
<protein>
    <submittedName>
        <fullName evidence="2">Uncharacterized protein</fullName>
    </submittedName>
</protein>
<reference evidence="2 3" key="1">
    <citation type="journal article" date="2012" name="Plant Cell">
        <title>Genome comparison of barley and maize smut fungi reveals targeted loss of RNA silencing components and species-specific presence of transposable elements.</title>
        <authorList>
            <person name="Laurie J.D."/>
            <person name="Ali S."/>
            <person name="Linning R."/>
            <person name="Mannhaupt G."/>
            <person name="Wong P."/>
            <person name="Gueldener U."/>
            <person name="Muensterkoetter M."/>
            <person name="Moore R."/>
            <person name="Kahmann R."/>
            <person name="Bakkeren G."/>
            <person name="Schirawski J."/>
        </authorList>
    </citation>
    <scope>NUCLEOTIDE SEQUENCE [LARGE SCALE GENOMIC DNA]</scope>
    <source>
        <strain evidence="3">Uh4875-4</strain>
    </source>
</reference>
<accession>I2G4C0</accession>
<evidence type="ECO:0000256" key="1">
    <source>
        <dbReference type="SAM" id="MobiDB-lite"/>
    </source>
</evidence>
<gene>
    <name evidence="2" type="ORF">UHOR_00448</name>
</gene>
<feature type="compositionally biased region" description="Polar residues" evidence="1">
    <location>
        <begin position="277"/>
        <end position="294"/>
    </location>
</feature>
<feature type="compositionally biased region" description="Low complexity" evidence="1">
    <location>
        <begin position="436"/>
        <end position="454"/>
    </location>
</feature>
<feature type="region of interest" description="Disordered" evidence="1">
    <location>
        <begin position="610"/>
        <end position="649"/>
    </location>
</feature>
<feature type="region of interest" description="Disordered" evidence="1">
    <location>
        <begin position="323"/>
        <end position="483"/>
    </location>
</feature>
<feature type="compositionally biased region" description="Polar residues" evidence="1">
    <location>
        <begin position="543"/>
        <end position="555"/>
    </location>
</feature>
<dbReference type="AlphaFoldDB" id="I2G4C0"/>
<feature type="region of interest" description="Disordered" evidence="1">
    <location>
        <begin position="526"/>
        <end position="574"/>
    </location>
</feature>
<dbReference type="eggNOG" id="ENOG502RDWJ">
    <property type="taxonomic scope" value="Eukaryota"/>
</dbReference>